<sequence>MKQILTTLFTLILFVSTTCGQTKEENETIQQITTYLSELEKVGFNGSVLVELNGKQVISEGYGFSDKERQLKNSSTTIFDIGSITKQFTAAAVLKLEMQGKLSTDDKLSKFFENIPKDKEIITIHDLLRHQSGLISNVGKDFEKISKEEFLNKVLSSELRFEVGTSFSYSNIGYSLLAMIIEKVSGQTYETYLYENLWKPAQMKLTGYSRPEFDRDLIAVGYYKDDRIWGKPTDKEWDKTAPYWHMRGNGGILSTTEDLYKWHKALTGDLILSNEAKNKLYQPKIRAEEDYSAIYAYGWDVSETNRNTTRVWHNGTNNFLYADFLRYIDEGTTLIMLSNKSHSNFDELNQEISQIIFNPKYIPVIPVADNEINRNFTNYIIGAIQEFGLEKANEEYQKKANSQSLLEFMMRNEGLNNLYNSKPDIAMQIFQMNVFVHPNVAKALQALGEGYMETGKKELALKFFNKSLSINPDNPFANKMIKRLEE</sequence>
<dbReference type="SMART" id="SM00028">
    <property type="entry name" value="TPR"/>
    <property type="match status" value="1"/>
</dbReference>
<evidence type="ECO:0000256" key="1">
    <source>
        <dbReference type="ARBA" id="ARBA00022737"/>
    </source>
</evidence>
<dbReference type="Pfam" id="PF00144">
    <property type="entry name" value="Beta-lactamase"/>
    <property type="match status" value="1"/>
</dbReference>
<evidence type="ECO:0000256" key="3">
    <source>
        <dbReference type="PROSITE-ProRule" id="PRU00339"/>
    </source>
</evidence>
<keyword evidence="6" id="KW-0378">Hydrolase</keyword>
<gene>
    <name evidence="6" type="ORF">ES724_00365</name>
</gene>
<dbReference type="OrthoDB" id="9793489at2"/>
<dbReference type="GO" id="GO:0016787">
    <property type="term" value="F:hydrolase activity"/>
    <property type="evidence" value="ECO:0007669"/>
    <property type="project" value="UniProtKB-KW"/>
</dbReference>
<dbReference type="SUPFAM" id="SSF56601">
    <property type="entry name" value="beta-lactamase/transpeptidase-like"/>
    <property type="match status" value="1"/>
</dbReference>
<feature type="chain" id="PRO_5022930541" evidence="4">
    <location>
        <begin position="21"/>
        <end position="486"/>
    </location>
</feature>
<feature type="domain" description="Beta-lactamase-related" evidence="5">
    <location>
        <begin position="47"/>
        <end position="347"/>
    </location>
</feature>
<dbReference type="AlphaFoldDB" id="A0A5C6ZWZ4"/>
<keyword evidence="1" id="KW-0677">Repeat</keyword>
<dbReference type="InterPro" id="IPR001466">
    <property type="entry name" value="Beta-lactam-related"/>
</dbReference>
<protein>
    <submittedName>
        <fullName evidence="6">Serine hydrolase</fullName>
    </submittedName>
</protein>
<dbReference type="Gene3D" id="1.25.40.10">
    <property type="entry name" value="Tetratricopeptide repeat domain"/>
    <property type="match status" value="1"/>
</dbReference>
<dbReference type="Proteomes" id="UP000321367">
    <property type="component" value="Unassembled WGS sequence"/>
</dbReference>
<dbReference type="PROSITE" id="PS50005">
    <property type="entry name" value="TPR"/>
    <property type="match status" value="1"/>
</dbReference>
<evidence type="ECO:0000313" key="6">
    <source>
        <dbReference type="EMBL" id="TXD95523.1"/>
    </source>
</evidence>
<dbReference type="PANTHER" id="PTHR46825:SF9">
    <property type="entry name" value="BETA-LACTAMASE-RELATED DOMAIN-CONTAINING PROTEIN"/>
    <property type="match status" value="1"/>
</dbReference>
<name>A0A5C6ZWZ4_9FLAO</name>
<dbReference type="Gene3D" id="3.40.710.10">
    <property type="entry name" value="DD-peptidase/beta-lactamase superfamily"/>
    <property type="match status" value="1"/>
</dbReference>
<evidence type="ECO:0000256" key="4">
    <source>
        <dbReference type="SAM" id="SignalP"/>
    </source>
</evidence>
<dbReference type="InterPro" id="IPR050491">
    <property type="entry name" value="AmpC-like"/>
</dbReference>
<dbReference type="PROSITE" id="PS50293">
    <property type="entry name" value="TPR_REGION"/>
    <property type="match status" value="1"/>
</dbReference>
<keyword evidence="4" id="KW-0732">Signal</keyword>
<evidence type="ECO:0000256" key="2">
    <source>
        <dbReference type="ARBA" id="ARBA00022803"/>
    </source>
</evidence>
<reference evidence="6 7" key="1">
    <citation type="submission" date="2019-08" db="EMBL/GenBank/DDBJ databases">
        <title>Genome sequence of Gillisia hiemivivida IC154 (type strain).</title>
        <authorList>
            <person name="Bowman J.P."/>
        </authorList>
    </citation>
    <scope>NUCLEOTIDE SEQUENCE [LARGE SCALE GENOMIC DNA]</scope>
    <source>
        <strain evidence="6 7">IC154</strain>
    </source>
</reference>
<feature type="repeat" description="TPR" evidence="3">
    <location>
        <begin position="441"/>
        <end position="474"/>
    </location>
</feature>
<dbReference type="InterPro" id="IPR011990">
    <property type="entry name" value="TPR-like_helical_dom_sf"/>
</dbReference>
<dbReference type="RefSeq" id="WP_146928167.1">
    <property type="nucleotide sequence ID" value="NZ_CBCSHZ010000002.1"/>
</dbReference>
<dbReference type="Pfam" id="PF07719">
    <property type="entry name" value="TPR_2"/>
    <property type="match status" value="1"/>
</dbReference>
<accession>A0A5C6ZWZ4</accession>
<dbReference type="InterPro" id="IPR012338">
    <property type="entry name" value="Beta-lactam/transpept-like"/>
</dbReference>
<dbReference type="InterPro" id="IPR013105">
    <property type="entry name" value="TPR_2"/>
</dbReference>
<proteinExistence type="predicted"/>
<dbReference type="InterPro" id="IPR019734">
    <property type="entry name" value="TPR_rpt"/>
</dbReference>
<dbReference type="SUPFAM" id="SSF48452">
    <property type="entry name" value="TPR-like"/>
    <property type="match status" value="1"/>
</dbReference>
<feature type="signal peptide" evidence="4">
    <location>
        <begin position="1"/>
        <end position="20"/>
    </location>
</feature>
<evidence type="ECO:0000259" key="5">
    <source>
        <dbReference type="Pfam" id="PF00144"/>
    </source>
</evidence>
<keyword evidence="2 3" id="KW-0802">TPR repeat</keyword>
<comment type="caution">
    <text evidence="6">The sequence shown here is derived from an EMBL/GenBank/DDBJ whole genome shotgun (WGS) entry which is preliminary data.</text>
</comment>
<dbReference type="EMBL" id="VORY01000001">
    <property type="protein sequence ID" value="TXD95523.1"/>
    <property type="molecule type" value="Genomic_DNA"/>
</dbReference>
<keyword evidence="7" id="KW-1185">Reference proteome</keyword>
<dbReference type="PANTHER" id="PTHR46825">
    <property type="entry name" value="D-ALANYL-D-ALANINE-CARBOXYPEPTIDASE/ENDOPEPTIDASE AMPH"/>
    <property type="match status" value="1"/>
</dbReference>
<organism evidence="6 7">
    <name type="scientific">Gillisia hiemivivida</name>
    <dbReference type="NCBI Taxonomy" id="291190"/>
    <lineage>
        <taxon>Bacteria</taxon>
        <taxon>Pseudomonadati</taxon>
        <taxon>Bacteroidota</taxon>
        <taxon>Flavobacteriia</taxon>
        <taxon>Flavobacteriales</taxon>
        <taxon>Flavobacteriaceae</taxon>
        <taxon>Gillisia</taxon>
    </lineage>
</organism>
<evidence type="ECO:0000313" key="7">
    <source>
        <dbReference type="Proteomes" id="UP000321367"/>
    </source>
</evidence>